<evidence type="ECO:0000313" key="5">
    <source>
        <dbReference type="Proteomes" id="UP000583101"/>
    </source>
</evidence>
<reference evidence="2 5" key="3">
    <citation type="submission" date="2020-08" db="EMBL/GenBank/DDBJ databases">
        <title>Genomic Encyclopedia of Type Strains, Phase IV (KMG-IV): sequencing the most valuable type-strain genomes for metagenomic binning, comparative biology and taxonomic classification.</title>
        <authorList>
            <person name="Goeker M."/>
        </authorList>
    </citation>
    <scope>NUCLEOTIDE SEQUENCE [LARGE SCALE GENOMIC DNA]</scope>
    <source>
        <strain evidence="2 5">DSM 100995</strain>
    </source>
</reference>
<reference evidence="3 4" key="1">
    <citation type="journal article" date="2016" name="Int. J. Syst. Evol. Microbiol.">
        <title>Proposal of Mucilaginibacter phyllosphaerae sp. nov. isolated from the phyllosphere of Galium album.</title>
        <authorList>
            <person name="Aydogan E.L."/>
            <person name="Busse H.J."/>
            <person name="Moser G."/>
            <person name="Muller C."/>
            <person name="Kampfer P."/>
            <person name="Glaeser S.P."/>
        </authorList>
    </citation>
    <scope>NUCLEOTIDE SEQUENCE [LARGE SCALE GENOMIC DNA]</scope>
    <source>
        <strain evidence="3 4">PP-F2FG21</strain>
    </source>
</reference>
<gene>
    <name evidence="3" type="ORF">E2R65_07755</name>
    <name evidence="2" type="ORF">GGR35_001074</name>
</gene>
<dbReference type="Proteomes" id="UP000583101">
    <property type="component" value="Unassembled WGS sequence"/>
</dbReference>
<proteinExistence type="predicted"/>
<feature type="signal peptide" evidence="1">
    <location>
        <begin position="1"/>
        <end position="21"/>
    </location>
</feature>
<comment type="caution">
    <text evidence="3">The sequence shown here is derived from an EMBL/GenBank/DDBJ whole genome shotgun (WGS) entry which is preliminary data.</text>
</comment>
<accession>A0A4Y8AHY8</accession>
<name>A0A4Y8AHY8_9SPHI</name>
<sequence length="170" mass="19451">MKRVIRAALLFTLAAGVKASAQSYEPLKSYHFANNQDFEKYEQDIVKTADWLQQTPWAVQGARAEKANQFVLDWAQGSPVVLIELKQAIMDLSDANPQLGFVYMAQYSKYTIQHKNNFDKISANMAALKAVMAKYIAEPTHNPDKDVEQLIQLDKQSKLEYWIENEFAFN</sequence>
<dbReference type="Proteomes" id="UP000297248">
    <property type="component" value="Unassembled WGS sequence"/>
</dbReference>
<evidence type="ECO:0000256" key="1">
    <source>
        <dbReference type="SAM" id="SignalP"/>
    </source>
</evidence>
<keyword evidence="1" id="KW-0732">Signal</keyword>
<dbReference type="OrthoDB" id="793442at2"/>
<evidence type="ECO:0000313" key="2">
    <source>
        <dbReference type="EMBL" id="MBB3968482.1"/>
    </source>
</evidence>
<organism evidence="3 4">
    <name type="scientific">Mucilaginibacter phyllosphaerae</name>
    <dbReference type="NCBI Taxonomy" id="1812349"/>
    <lineage>
        <taxon>Bacteria</taxon>
        <taxon>Pseudomonadati</taxon>
        <taxon>Bacteroidota</taxon>
        <taxon>Sphingobacteriia</taxon>
        <taxon>Sphingobacteriales</taxon>
        <taxon>Sphingobacteriaceae</taxon>
        <taxon>Mucilaginibacter</taxon>
    </lineage>
</organism>
<dbReference type="RefSeq" id="WP_134335906.1">
    <property type="nucleotide sequence ID" value="NZ_BMCZ01000004.1"/>
</dbReference>
<protein>
    <submittedName>
        <fullName evidence="3">Uncharacterized protein</fullName>
    </submittedName>
</protein>
<keyword evidence="5" id="KW-1185">Reference proteome</keyword>
<dbReference type="EMBL" id="SNQG01000002">
    <property type="protein sequence ID" value="TEW67872.1"/>
    <property type="molecule type" value="Genomic_DNA"/>
</dbReference>
<dbReference type="EMBL" id="JACIEG010000002">
    <property type="protein sequence ID" value="MBB3968482.1"/>
    <property type="molecule type" value="Genomic_DNA"/>
</dbReference>
<feature type="chain" id="PRO_5044616631" evidence="1">
    <location>
        <begin position="22"/>
        <end position="170"/>
    </location>
</feature>
<reference evidence="3" key="2">
    <citation type="submission" date="2019-03" db="EMBL/GenBank/DDBJ databases">
        <authorList>
            <person name="Yan Y.-Q."/>
            <person name="Du Z.-J."/>
        </authorList>
    </citation>
    <scope>NUCLEOTIDE SEQUENCE</scope>
    <source>
        <strain evidence="3">PP-F2FG21</strain>
    </source>
</reference>
<evidence type="ECO:0000313" key="3">
    <source>
        <dbReference type="EMBL" id="TEW67872.1"/>
    </source>
</evidence>
<evidence type="ECO:0000313" key="4">
    <source>
        <dbReference type="Proteomes" id="UP000297248"/>
    </source>
</evidence>
<dbReference type="AlphaFoldDB" id="A0A4Y8AHY8"/>